<protein>
    <submittedName>
        <fullName evidence="1">Uncharacterized protein</fullName>
    </submittedName>
</protein>
<gene>
    <name evidence="1" type="ORF">RFN28_07455</name>
</gene>
<comment type="caution">
    <text evidence="1">The sequence shown here is derived from an EMBL/GenBank/DDBJ whole genome shotgun (WGS) entry which is preliminary data.</text>
</comment>
<dbReference type="RefSeq" id="WP_320286724.1">
    <property type="nucleotide sequence ID" value="NZ_JAVIIW010000006.1"/>
</dbReference>
<accession>A0ABU4XUE0</accession>
<evidence type="ECO:0000313" key="1">
    <source>
        <dbReference type="EMBL" id="MDX8478316.1"/>
    </source>
</evidence>
<name>A0ABU4XUE0_9HYPH</name>
<reference evidence="1 2" key="1">
    <citation type="submission" date="2023-08" db="EMBL/GenBank/DDBJ databases">
        <title>Implementing the SeqCode for naming new Mesorhizobium species isolated from Vachellia karroo root nodules.</title>
        <authorList>
            <person name="Van Lill M."/>
        </authorList>
    </citation>
    <scope>NUCLEOTIDE SEQUENCE [LARGE SCALE GENOMIC DNA]</scope>
    <source>
        <strain evidence="1 2">VK24D</strain>
    </source>
</reference>
<proteinExistence type="predicted"/>
<keyword evidence="2" id="KW-1185">Reference proteome</keyword>
<dbReference type="EMBL" id="JAVIIW010000006">
    <property type="protein sequence ID" value="MDX8478316.1"/>
    <property type="molecule type" value="Genomic_DNA"/>
</dbReference>
<evidence type="ECO:0000313" key="2">
    <source>
        <dbReference type="Proteomes" id="UP001287059"/>
    </source>
</evidence>
<sequence length="108" mass="11891">MSGAQRESGSIQLEEMRLLCAKHWNPIGIPMSNVPTSDELGFQPLPEDEYDSYLQQVMRLVVEGASAGQISHYLSLVESDYLMLSSPAGNKDAFVGAVLDLANRTFTR</sequence>
<organism evidence="1 2">
    <name type="scientific">Mesorhizobium album</name>
    <dbReference type="NCBI Taxonomy" id="3072314"/>
    <lineage>
        <taxon>Bacteria</taxon>
        <taxon>Pseudomonadati</taxon>
        <taxon>Pseudomonadota</taxon>
        <taxon>Alphaproteobacteria</taxon>
        <taxon>Hyphomicrobiales</taxon>
        <taxon>Phyllobacteriaceae</taxon>
        <taxon>Mesorhizobium</taxon>
    </lineage>
</organism>
<dbReference type="Proteomes" id="UP001287059">
    <property type="component" value="Unassembled WGS sequence"/>
</dbReference>